<dbReference type="Proteomes" id="UP000076023">
    <property type="component" value="Unassembled WGS sequence"/>
</dbReference>
<reference evidence="2" key="1">
    <citation type="journal article" date="2017" name="Genome Announc.">
        <title>Draft Genome Sequence of Terrimicrobium sacchariphilum NM-5T, a Facultative Anaerobic Soil Bacterium of the Class Spartobacteria.</title>
        <authorList>
            <person name="Qiu Y.L."/>
            <person name="Tourlousse D.M."/>
            <person name="Matsuura N."/>
            <person name="Ohashi A."/>
            <person name="Sekiguchi Y."/>
        </authorList>
    </citation>
    <scope>NUCLEOTIDE SEQUENCE [LARGE SCALE GENOMIC DNA]</scope>
    <source>
        <strain evidence="2">NM-5</strain>
    </source>
</reference>
<name>A0A146GBF9_TERSA</name>
<protein>
    <submittedName>
        <fullName evidence="1">Uncharacterized protein</fullName>
    </submittedName>
</protein>
<evidence type="ECO:0000313" key="1">
    <source>
        <dbReference type="EMBL" id="GAT34563.1"/>
    </source>
</evidence>
<dbReference type="EMBL" id="BDCO01000002">
    <property type="protein sequence ID" value="GAT34563.1"/>
    <property type="molecule type" value="Genomic_DNA"/>
</dbReference>
<evidence type="ECO:0000313" key="2">
    <source>
        <dbReference type="Proteomes" id="UP000076023"/>
    </source>
</evidence>
<keyword evidence="2" id="KW-1185">Reference proteome</keyword>
<accession>A0A146GBF9</accession>
<proteinExistence type="predicted"/>
<sequence length="44" mass="4811">MLKLHLFALYADVKELVEGLALNGFVSLFGLNGDKIQNASFIIS</sequence>
<gene>
    <name evidence="1" type="ORF">TSACC_22991</name>
</gene>
<dbReference type="AlphaFoldDB" id="A0A146GBF9"/>
<dbReference type="InParanoid" id="A0A146GBF9"/>
<organism evidence="1 2">
    <name type="scientific">Terrimicrobium sacchariphilum</name>
    <dbReference type="NCBI Taxonomy" id="690879"/>
    <lineage>
        <taxon>Bacteria</taxon>
        <taxon>Pseudomonadati</taxon>
        <taxon>Verrucomicrobiota</taxon>
        <taxon>Terrimicrobiia</taxon>
        <taxon>Terrimicrobiales</taxon>
        <taxon>Terrimicrobiaceae</taxon>
        <taxon>Terrimicrobium</taxon>
    </lineage>
</organism>
<dbReference type="RefSeq" id="WP_269084882.1">
    <property type="nucleotide sequence ID" value="NZ_BDCO01000002.1"/>
</dbReference>
<comment type="caution">
    <text evidence="1">The sequence shown here is derived from an EMBL/GenBank/DDBJ whole genome shotgun (WGS) entry which is preliminary data.</text>
</comment>